<protein>
    <submittedName>
        <fullName evidence="1">Uncharacterized protein</fullName>
    </submittedName>
</protein>
<proteinExistence type="predicted"/>
<sequence>MDHEERFTASHWEELLQEIDLEVDQMAIVCQVPLAAPGVAERVLSNDGFVAGHDNPAAFKKLRGLLAMHYAVTRQMVGELGGDATAAIAEHVRQHLAPRIGHQLDAPRTDS</sequence>
<keyword evidence="2" id="KW-1185">Reference proteome</keyword>
<accession>A0A7X0PBC0</accession>
<dbReference type="RefSeq" id="WP_184856186.1">
    <property type="nucleotide sequence ID" value="NZ_JACHLK010000002.1"/>
</dbReference>
<organism evidence="1 2">
    <name type="scientific">Acidovorax soli</name>
    <dbReference type="NCBI Taxonomy" id="592050"/>
    <lineage>
        <taxon>Bacteria</taxon>
        <taxon>Pseudomonadati</taxon>
        <taxon>Pseudomonadota</taxon>
        <taxon>Betaproteobacteria</taxon>
        <taxon>Burkholderiales</taxon>
        <taxon>Comamonadaceae</taxon>
        <taxon>Acidovorax</taxon>
    </lineage>
</organism>
<name>A0A7X0PBC0_9BURK</name>
<dbReference type="AlphaFoldDB" id="A0A7X0PBC0"/>
<evidence type="ECO:0000313" key="2">
    <source>
        <dbReference type="Proteomes" id="UP000575083"/>
    </source>
</evidence>
<gene>
    <name evidence="1" type="ORF">HNP48_001426</name>
</gene>
<evidence type="ECO:0000313" key="1">
    <source>
        <dbReference type="EMBL" id="MBB6558762.1"/>
    </source>
</evidence>
<comment type="caution">
    <text evidence="1">The sequence shown here is derived from an EMBL/GenBank/DDBJ whole genome shotgun (WGS) entry which is preliminary data.</text>
</comment>
<dbReference type="Proteomes" id="UP000575083">
    <property type="component" value="Unassembled WGS sequence"/>
</dbReference>
<dbReference type="EMBL" id="JACHLK010000002">
    <property type="protein sequence ID" value="MBB6558762.1"/>
    <property type="molecule type" value="Genomic_DNA"/>
</dbReference>
<reference evidence="1 2" key="1">
    <citation type="submission" date="2020-08" db="EMBL/GenBank/DDBJ databases">
        <title>Functional genomics of gut bacteria from endangered species of beetles.</title>
        <authorList>
            <person name="Carlos-Shanley C."/>
        </authorList>
    </citation>
    <scope>NUCLEOTIDE SEQUENCE [LARGE SCALE GENOMIC DNA]</scope>
    <source>
        <strain evidence="1 2">S00198</strain>
    </source>
</reference>